<evidence type="ECO:0000256" key="5">
    <source>
        <dbReference type="ARBA" id="ARBA00023242"/>
    </source>
</evidence>
<gene>
    <name evidence="8" type="ORF">Fmac_027422</name>
</gene>
<evidence type="ECO:0000256" key="6">
    <source>
        <dbReference type="SAM" id="MobiDB-lite"/>
    </source>
</evidence>
<dbReference type="Proteomes" id="UP001603857">
    <property type="component" value="Unassembled WGS sequence"/>
</dbReference>
<keyword evidence="3" id="KW-0238">DNA-binding</keyword>
<dbReference type="EMBL" id="JBGMDY010000009">
    <property type="protein sequence ID" value="KAL2323043.1"/>
    <property type="molecule type" value="Genomic_DNA"/>
</dbReference>
<reference evidence="8 9" key="1">
    <citation type="submission" date="2024-08" db="EMBL/GenBank/DDBJ databases">
        <title>Insights into the chromosomal genome structure of Flemingia macrophylla.</title>
        <authorList>
            <person name="Ding Y."/>
            <person name="Zhao Y."/>
            <person name="Bi W."/>
            <person name="Wu M."/>
            <person name="Zhao G."/>
            <person name="Gong Y."/>
            <person name="Li W."/>
            <person name="Zhang P."/>
        </authorList>
    </citation>
    <scope>NUCLEOTIDE SEQUENCE [LARGE SCALE GENOMIC DNA]</scope>
    <source>
        <strain evidence="8">DYQJB</strain>
        <tissue evidence="8">Leaf</tissue>
    </source>
</reference>
<evidence type="ECO:0000313" key="8">
    <source>
        <dbReference type="EMBL" id="KAL2323043.1"/>
    </source>
</evidence>
<keyword evidence="2" id="KW-0805">Transcription regulation</keyword>
<feature type="region of interest" description="Disordered" evidence="6">
    <location>
        <begin position="1"/>
        <end position="23"/>
    </location>
</feature>
<dbReference type="PANTHER" id="PTHR31677:SF231">
    <property type="entry name" value="ETHYLENE-RESPONSIVE TRANSCRIPTION FACTOR 4"/>
    <property type="match status" value="1"/>
</dbReference>
<evidence type="ECO:0000256" key="1">
    <source>
        <dbReference type="ARBA" id="ARBA00004123"/>
    </source>
</evidence>
<keyword evidence="5" id="KW-0539">Nucleus</keyword>
<evidence type="ECO:0000256" key="4">
    <source>
        <dbReference type="ARBA" id="ARBA00023163"/>
    </source>
</evidence>
<feature type="region of interest" description="Disordered" evidence="6">
    <location>
        <begin position="257"/>
        <end position="302"/>
    </location>
</feature>
<dbReference type="GO" id="GO:0003677">
    <property type="term" value="F:DNA binding"/>
    <property type="evidence" value="ECO:0007669"/>
    <property type="project" value="UniProtKB-KW"/>
</dbReference>
<proteinExistence type="predicted"/>
<dbReference type="PROSITE" id="PS51032">
    <property type="entry name" value="AP2_ERF"/>
    <property type="match status" value="1"/>
</dbReference>
<evidence type="ECO:0000313" key="9">
    <source>
        <dbReference type="Proteomes" id="UP001603857"/>
    </source>
</evidence>
<comment type="caution">
    <text evidence="8">The sequence shown here is derived from an EMBL/GenBank/DDBJ whole genome shotgun (WGS) entry which is preliminary data.</text>
</comment>
<keyword evidence="9" id="KW-1185">Reference proteome</keyword>
<dbReference type="AlphaFoldDB" id="A0ABD1LI79"/>
<accession>A0ABD1LI79</accession>
<comment type="subcellular location">
    <subcellularLocation>
        <location evidence="1">Nucleus</location>
    </subcellularLocation>
</comment>
<evidence type="ECO:0000256" key="3">
    <source>
        <dbReference type="ARBA" id="ARBA00023125"/>
    </source>
</evidence>
<evidence type="ECO:0000256" key="2">
    <source>
        <dbReference type="ARBA" id="ARBA00023015"/>
    </source>
</evidence>
<feature type="compositionally biased region" description="Basic and acidic residues" evidence="6">
    <location>
        <begin position="265"/>
        <end position="286"/>
    </location>
</feature>
<evidence type="ECO:0000259" key="7">
    <source>
        <dbReference type="PROSITE" id="PS51032"/>
    </source>
</evidence>
<sequence>MAWKSLTQHDAHHRRRTTATDTFGRRKSNFPSIIDYASGHNRLCPLLPSVFFLFFHLLPQTGRLLAQPQQHRLLRPGPTPPQAFANQIRFRDVSKCPWGGYAGEIRDPVNHKRPWLATIHIVDEAFGAAAPEFRGAQAISHFPSPSQIRTLDCSSSTTSSPPPDLTLSFPVSRPVLGPCRRGPPTPESGDVPLCHGSLHVVLPSPMEPPYLGAYQSPHSVVCTRLPSTLFNSALIINIWNCLCDTTFYRMYLEGQRPGQFTTGGDDQRQRRVAREDTSSHDIDKPNTIRSNAIACEEQDRPK</sequence>
<name>A0ABD1LI79_9FABA</name>
<organism evidence="8 9">
    <name type="scientific">Flemingia macrophylla</name>
    <dbReference type="NCBI Taxonomy" id="520843"/>
    <lineage>
        <taxon>Eukaryota</taxon>
        <taxon>Viridiplantae</taxon>
        <taxon>Streptophyta</taxon>
        <taxon>Embryophyta</taxon>
        <taxon>Tracheophyta</taxon>
        <taxon>Spermatophyta</taxon>
        <taxon>Magnoliopsida</taxon>
        <taxon>eudicotyledons</taxon>
        <taxon>Gunneridae</taxon>
        <taxon>Pentapetalae</taxon>
        <taxon>rosids</taxon>
        <taxon>fabids</taxon>
        <taxon>Fabales</taxon>
        <taxon>Fabaceae</taxon>
        <taxon>Papilionoideae</taxon>
        <taxon>50 kb inversion clade</taxon>
        <taxon>NPAAA clade</taxon>
        <taxon>indigoferoid/millettioid clade</taxon>
        <taxon>Phaseoleae</taxon>
        <taxon>Flemingia</taxon>
    </lineage>
</organism>
<dbReference type="InterPro" id="IPR001471">
    <property type="entry name" value="AP2/ERF_dom"/>
</dbReference>
<keyword evidence="4" id="KW-0804">Transcription</keyword>
<feature type="domain" description="AP2/ERF" evidence="7">
    <location>
        <begin position="89"/>
        <end position="143"/>
    </location>
</feature>
<protein>
    <recommendedName>
        <fullName evidence="7">AP2/ERF domain-containing protein</fullName>
    </recommendedName>
</protein>
<dbReference type="GO" id="GO:0005634">
    <property type="term" value="C:nucleus"/>
    <property type="evidence" value="ECO:0007669"/>
    <property type="project" value="UniProtKB-SubCell"/>
</dbReference>
<dbReference type="PANTHER" id="PTHR31677">
    <property type="entry name" value="AP2 DOMAIN CLASS TRANSCRIPTION FACTOR"/>
    <property type="match status" value="1"/>
</dbReference>